<dbReference type="CDD" id="cd01556">
    <property type="entry name" value="EPSP_synthase"/>
    <property type="match status" value="1"/>
</dbReference>
<sequence>MDVRITPQPLAGTVCAIASKSIAHRLLVCAALADKPCVIDCAHTSDDIMATVSCLRALGARITQTKTGFRVIPLKRPHGLARHLWHPTAQLYCNESGSTLRFMLPVVCALGTPAALYMQGKLPKRPLSPLYEQLVLAGARLSPQGNNPLVVAGSIRPQTFYMPGNISSQYISGLLMAAPLLKEEVRVVVTKPVESRPYIQLTLQAMKQFGVIVQETEELDADKNPVVVYTVDKDACFCSCEEVSVEGDWSNAAFWLCAGAVGGSGLTVDGLNLTSAQGDRAIMAALARFGTRISRKKHQATAVHDHISACDIDVAHFPDLVPPLAVVASVGEGTTTISGAARLRIKESDRLQTVCAGLTALGADIRIVDDSLVIQGVPQLTGGVVDAAHDHRIAMMTAIAATRCMQDVIIKNASCVSKSYPQFFEDYQALGGQVHVIDES</sequence>
<dbReference type="Pfam" id="PF00275">
    <property type="entry name" value="EPSP_synthase"/>
    <property type="match status" value="1"/>
</dbReference>
<dbReference type="EC" id="2.5.1.19" evidence="7"/>
<feature type="active site" description="Proton acceptor" evidence="7">
    <location>
        <position position="319"/>
    </location>
</feature>
<feature type="binding site" evidence="7">
    <location>
        <position position="20"/>
    </location>
    <ligand>
        <name>3-phosphoshikimate</name>
        <dbReference type="ChEBI" id="CHEBI:145989"/>
    </ligand>
</feature>
<dbReference type="InterPro" id="IPR006264">
    <property type="entry name" value="EPSP_synthase"/>
</dbReference>
<feature type="binding site" evidence="7">
    <location>
        <position position="168"/>
    </location>
    <ligand>
        <name>3-phosphoshikimate</name>
        <dbReference type="ChEBI" id="CHEBI:145989"/>
    </ligand>
</feature>
<keyword evidence="3 7" id="KW-0028">Amino-acid biosynthesis</keyword>
<feature type="binding site" evidence="7">
    <location>
        <position position="169"/>
    </location>
    <ligand>
        <name>3-phosphoshikimate</name>
        <dbReference type="ChEBI" id="CHEBI:145989"/>
    </ligand>
</feature>
<feature type="binding site" evidence="7">
    <location>
        <position position="125"/>
    </location>
    <ligand>
        <name>phosphoenolpyruvate</name>
        <dbReference type="ChEBI" id="CHEBI:58702"/>
    </ligand>
</feature>
<comment type="catalytic activity">
    <reaction evidence="6">
        <text>3-phosphoshikimate + phosphoenolpyruvate = 5-O-(1-carboxyvinyl)-3-phosphoshikimate + phosphate</text>
        <dbReference type="Rhea" id="RHEA:21256"/>
        <dbReference type="ChEBI" id="CHEBI:43474"/>
        <dbReference type="ChEBI" id="CHEBI:57701"/>
        <dbReference type="ChEBI" id="CHEBI:58702"/>
        <dbReference type="ChEBI" id="CHEBI:145989"/>
        <dbReference type="EC" id="2.5.1.19"/>
    </reaction>
    <physiologicalReaction direction="left-to-right" evidence="6">
        <dbReference type="Rhea" id="RHEA:21257"/>
    </physiologicalReaction>
</comment>
<accession>A0A133XX55</accession>
<dbReference type="RefSeq" id="WP_066304506.1">
    <property type="nucleotide sequence ID" value="NZ_KQ959484.1"/>
</dbReference>
<feature type="binding site" evidence="7">
    <location>
        <position position="25"/>
    </location>
    <ligand>
        <name>3-phosphoshikimate</name>
        <dbReference type="ChEBI" id="CHEBI:145989"/>
    </ligand>
</feature>
<dbReference type="PANTHER" id="PTHR21090">
    <property type="entry name" value="AROM/DEHYDROQUINATE SYNTHASE"/>
    <property type="match status" value="1"/>
</dbReference>
<evidence type="ECO:0000256" key="1">
    <source>
        <dbReference type="ARBA" id="ARBA00004811"/>
    </source>
</evidence>
<dbReference type="OrthoDB" id="9809920at2"/>
<dbReference type="GO" id="GO:0008652">
    <property type="term" value="P:amino acid biosynthetic process"/>
    <property type="evidence" value="ECO:0007669"/>
    <property type="project" value="UniProtKB-KW"/>
</dbReference>
<evidence type="ECO:0000259" key="8">
    <source>
        <dbReference type="Pfam" id="PF00275"/>
    </source>
</evidence>
<evidence type="ECO:0000256" key="2">
    <source>
        <dbReference type="ARBA" id="ARBA00009948"/>
    </source>
</evidence>
<reference evidence="10" key="1">
    <citation type="submission" date="2016-01" db="EMBL/GenBank/DDBJ databases">
        <authorList>
            <person name="Mitreva M."/>
            <person name="Pepin K.H."/>
            <person name="Mihindukulasuriya K.A."/>
            <person name="Fulton R."/>
            <person name="Fronick C."/>
            <person name="O'Laughlin M."/>
            <person name="Miner T."/>
            <person name="Herter B."/>
            <person name="Rosa B.A."/>
            <person name="Cordes M."/>
            <person name="Tomlinson C."/>
            <person name="Wollam A."/>
            <person name="Palsikar V.B."/>
            <person name="Mardis E.R."/>
            <person name="Wilson R.K."/>
        </authorList>
    </citation>
    <scope>NUCLEOTIDE SEQUENCE [LARGE SCALE GENOMIC DNA]</scope>
    <source>
        <strain evidence="10">DNF00019</strain>
    </source>
</reference>
<evidence type="ECO:0000313" key="10">
    <source>
        <dbReference type="Proteomes" id="UP000070675"/>
    </source>
</evidence>
<dbReference type="AlphaFoldDB" id="A0A133XX55"/>
<feature type="binding site" evidence="7">
    <location>
        <position position="167"/>
    </location>
    <ligand>
        <name>3-phosphoshikimate</name>
        <dbReference type="ChEBI" id="CHEBI:145989"/>
    </ligand>
</feature>
<dbReference type="NCBIfam" id="TIGR01356">
    <property type="entry name" value="aroA"/>
    <property type="match status" value="1"/>
</dbReference>
<evidence type="ECO:0000256" key="7">
    <source>
        <dbReference type="HAMAP-Rule" id="MF_00210"/>
    </source>
</evidence>
<dbReference type="HAMAP" id="MF_00210">
    <property type="entry name" value="EPSP_synth"/>
    <property type="match status" value="1"/>
</dbReference>
<feature type="binding site" evidence="7">
    <location>
        <position position="346"/>
    </location>
    <ligand>
        <name>3-phosphoshikimate</name>
        <dbReference type="ChEBI" id="CHEBI:145989"/>
    </ligand>
</feature>
<keyword evidence="10" id="KW-1185">Reference proteome</keyword>
<dbReference type="GO" id="GO:0003866">
    <property type="term" value="F:3-phosphoshikimate 1-carboxyvinyltransferase activity"/>
    <property type="evidence" value="ECO:0007669"/>
    <property type="project" value="UniProtKB-UniRule"/>
</dbReference>
<feature type="binding site" evidence="7">
    <location>
        <position position="20"/>
    </location>
    <ligand>
        <name>phosphoenolpyruvate</name>
        <dbReference type="ChEBI" id="CHEBI:58702"/>
    </ligand>
</feature>
<comment type="pathway">
    <text evidence="1 7">Metabolic intermediate biosynthesis; chorismate biosynthesis; chorismate from D-erythrose 4-phosphate and phosphoenolpyruvate: step 6/7.</text>
</comment>
<organism evidence="9 10">
    <name type="scientific">Atopobium deltae</name>
    <dbReference type="NCBI Taxonomy" id="1393034"/>
    <lineage>
        <taxon>Bacteria</taxon>
        <taxon>Bacillati</taxon>
        <taxon>Actinomycetota</taxon>
        <taxon>Coriobacteriia</taxon>
        <taxon>Coriobacteriales</taxon>
        <taxon>Atopobiaceae</taxon>
        <taxon>Atopobium</taxon>
    </lineage>
</organism>
<dbReference type="GO" id="GO:0005737">
    <property type="term" value="C:cytoplasm"/>
    <property type="evidence" value="ECO:0007669"/>
    <property type="project" value="UniProtKB-SubCell"/>
</dbReference>
<dbReference type="PROSITE" id="PS00885">
    <property type="entry name" value="EPSP_SYNTHASE_2"/>
    <property type="match status" value="1"/>
</dbReference>
<evidence type="ECO:0000256" key="6">
    <source>
        <dbReference type="ARBA" id="ARBA00044633"/>
    </source>
</evidence>
<feature type="binding site" evidence="7">
    <location>
        <position position="418"/>
    </location>
    <ligand>
        <name>phosphoenolpyruvate</name>
        <dbReference type="ChEBI" id="CHEBI:58702"/>
    </ligand>
</feature>
<feature type="binding site" evidence="7">
    <location>
        <position position="319"/>
    </location>
    <ligand>
        <name>3-phosphoshikimate</name>
        <dbReference type="ChEBI" id="CHEBI:145989"/>
    </ligand>
</feature>
<dbReference type="PATRIC" id="fig|1393034.3.peg.163"/>
<dbReference type="Gene3D" id="3.65.10.10">
    <property type="entry name" value="Enolpyruvate transferase domain"/>
    <property type="match status" value="2"/>
</dbReference>
<comment type="caution">
    <text evidence="9">The sequence shown here is derived from an EMBL/GenBank/DDBJ whole genome shotgun (WGS) entry which is preliminary data.</text>
</comment>
<keyword evidence="5 7" id="KW-0057">Aromatic amino acid biosynthesis</keyword>
<dbReference type="SUPFAM" id="SSF55205">
    <property type="entry name" value="EPT/RTPC-like"/>
    <property type="match status" value="1"/>
</dbReference>
<feature type="binding site" evidence="7">
    <location>
        <position position="169"/>
    </location>
    <ligand>
        <name>phosphoenolpyruvate</name>
        <dbReference type="ChEBI" id="CHEBI:58702"/>
    </ligand>
</feature>
<comment type="caution">
    <text evidence="7">Lacks conserved residue(s) required for the propagation of feature annotation.</text>
</comment>
<comment type="subcellular location">
    <subcellularLocation>
        <location evidence="7">Cytoplasm</location>
    </subcellularLocation>
</comment>
<name>A0A133XX55_9ACTN</name>
<evidence type="ECO:0000256" key="3">
    <source>
        <dbReference type="ARBA" id="ARBA00022605"/>
    </source>
</evidence>
<dbReference type="InterPro" id="IPR036968">
    <property type="entry name" value="Enolpyruvate_Tfrase_sf"/>
</dbReference>
<dbReference type="Proteomes" id="UP000070675">
    <property type="component" value="Unassembled WGS sequence"/>
</dbReference>
<comment type="function">
    <text evidence="7">Catalyzes the transfer of the enolpyruvyl moiety of phosphoenolpyruvate (PEP) to the 5-hydroxyl of shikimate-3-phosphate (S3P) to produce enolpyruvyl shikimate-3-phosphate and inorganic phosphate.</text>
</comment>
<dbReference type="InterPro" id="IPR001986">
    <property type="entry name" value="Enolpyruvate_Tfrase_dom"/>
</dbReference>
<evidence type="ECO:0000313" key="9">
    <source>
        <dbReference type="EMBL" id="KXB35519.1"/>
    </source>
</evidence>
<comment type="similarity">
    <text evidence="2 7">Belongs to the EPSP synthase family.</text>
</comment>
<dbReference type="EMBL" id="LSCR01000002">
    <property type="protein sequence ID" value="KXB35519.1"/>
    <property type="molecule type" value="Genomic_DNA"/>
</dbReference>
<evidence type="ECO:0000256" key="4">
    <source>
        <dbReference type="ARBA" id="ARBA00022679"/>
    </source>
</evidence>
<keyword evidence="4 7" id="KW-0808">Transferase</keyword>
<comment type="subunit">
    <text evidence="7">Monomer.</text>
</comment>
<feature type="binding site" evidence="7">
    <location>
        <position position="392"/>
    </location>
    <ligand>
        <name>phosphoenolpyruvate</name>
        <dbReference type="ChEBI" id="CHEBI:58702"/>
    </ligand>
</feature>
<protein>
    <recommendedName>
        <fullName evidence="7">3-phosphoshikimate 1-carboxyvinyltransferase</fullName>
        <ecNumber evidence="7">2.5.1.19</ecNumber>
    </recommendedName>
    <alternativeName>
        <fullName evidence="7">5-enolpyruvylshikimate-3-phosphate synthase</fullName>
        <shortName evidence="7">EPSP synthase</shortName>
        <shortName evidence="7">EPSPS</shortName>
    </alternativeName>
</protein>
<proteinExistence type="inferred from homology"/>
<dbReference type="InterPro" id="IPR013792">
    <property type="entry name" value="RNA3'P_cycl/enolpyr_Trfase_a/b"/>
</dbReference>
<feature type="binding site" evidence="7">
    <location>
        <position position="97"/>
    </location>
    <ligand>
        <name>phosphoenolpyruvate</name>
        <dbReference type="ChEBI" id="CHEBI:58702"/>
    </ligand>
</feature>
<feature type="binding site" evidence="7">
    <location>
        <position position="21"/>
    </location>
    <ligand>
        <name>3-phosphoshikimate</name>
        <dbReference type="ChEBI" id="CHEBI:145989"/>
    </ligand>
</feature>
<dbReference type="PIRSF" id="PIRSF000505">
    <property type="entry name" value="EPSPS"/>
    <property type="match status" value="1"/>
</dbReference>
<gene>
    <name evidence="7" type="primary">aroA</name>
    <name evidence="9" type="ORF">HMPREF3192_00170</name>
</gene>
<dbReference type="GO" id="GO:0009423">
    <property type="term" value="P:chorismate biosynthetic process"/>
    <property type="evidence" value="ECO:0007669"/>
    <property type="project" value="UniProtKB-UniRule"/>
</dbReference>
<feature type="binding site" evidence="7">
    <location>
        <position position="195"/>
    </location>
    <ligand>
        <name>3-phosphoshikimate</name>
        <dbReference type="ChEBI" id="CHEBI:145989"/>
    </ligand>
</feature>
<dbReference type="InterPro" id="IPR023193">
    <property type="entry name" value="EPSP_synthase_CS"/>
</dbReference>
<evidence type="ECO:0000256" key="5">
    <source>
        <dbReference type="ARBA" id="ARBA00023141"/>
    </source>
</evidence>
<dbReference type="UniPathway" id="UPA00053">
    <property type="reaction ID" value="UER00089"/>
</dbReference>
<dbReference type="PANTHER" id="PTHR21090:SF5">
    <property type="entry name" value="PENTAFUNCTIONAL AROM POLYPEPTIDE"/>
    <property type="match status" value="1"/>
</dbReference>
<feature type="domain" description="Enolpyruvate transferase" evidence="8">
    <location>
        <begin position="7"/>
        <end position="425"/>
    </location>
</feature>
<feature type="binding site" evidence="7">
    <location>
        <position position="350"/>
    </location>
    <ligand>
        <name>phosphoenolpyruvate</name>
        <dbReference type="ChEBI" id="CHEBI:58702"/>
    </ligand>
</feature>
<dbReference type="GO" id="GO:0009073">
    <property type="term" value="P:aromatic amino acid family biosynthetic process"/>
    <property type="evidence" value="ECO:0007669"/>
    <property type="project" value="UniProtKB-KW"/>
</dbReference>
<dbReference type="STRING" id="1393034.HMPREF3192_00170"/>
<keyword evidence="7" id="KW-0963">Cytoplasm</keyword>